<evidence type="ECO:0000313" key="2">
    <source>
        <dbReference type="EMBL" id="QDE41224.1"/>
    </source>
</evidence>
<proteinExistence type="predicted"/>
<accession>A0A4Y5Z7L5</accession>
<dbReference type="AlphaFoldDB" id="A0A4Y5Z7L5"/>
<protein>
    <submittedName>
        <fullName evidence="2">Uncharacterized protein</fullName>
    </submittedName>
</protein>
<organism evidence="2 3">
    <name type="scientific">Luteibacter pinisoli</name>
    <dbReference type="NCBI Taxonomy" id="2589080"/>
    <lineage>
        <taxon>Bacteria</taxon>
        <taxon>Pseudomonadati</taxon>
        <taxon>Pseudomonadota</taxon>
        <taxon>Gammaproteobacteria</taxon>
        <taxon>Lysobacterales</taxon>
        <taxon>Rhodanobacteraceae</taxon>
        <taxon>Luteibacter</taxon>
    </lineage>
</organism>
<dbReference type="KEGG" id="lpy:FIV34_19470"/>
<keyword evidence="3" id="KW-1185">Reference proteome</keyword>
<gene>
    <name evidence="2" type="ORF">FIV34_19470</name>
</gene>
<dbReference type="RefSeq" id="WP_139985146.1">
    <property type="nucleotide sequence ID" value="NZ_CP041046.1"/>
</dbReference>
<evidence type="ECO:0000256" key="1">
    <source>
        <dbReference type="SAM" id="SignalP"/>
    </source>
</evidence>
<dbReference type="Proteomes" id="UP000316093">
    <property type="component" value="Chromosome"/>
</dbReference>
<feature type="chain" id="PRO_5021371868" evidence="1">
    <location>
        <begin position="30"/>
        <end position="301"/>
    </location>
</feature>
<sequence length="301" mass="31868">MASLRKAGARIPARLAAAFCLVFPLLSFAAETAAPFAEYDGDDRWSTIPAQAAQWQMAAHCAWERYVGCELGSVQTTTTGYAYRFVHAVSRPGGGVVLEELDGHGNGAWSCPAGFAVYSEFMGVDVGPYPNRMMDLGTGFPTKCKPIGAKAADAVAAEAGSAPEVSEDFEQGRLVERHVGGGDPATWSVAWDATGADVSGRGEREGIQARIEQGRAVSLGKGLRLDYDAEGALDTVRGNGGTVFSRAWVNDPEGRLVAALRDARHRLPTGPASAPVDTLVRLGESIDALLDGRRDPHARPR</sequence>
<dbReference type="EMBL" id="CP041046">
    <property type="protein sequence ID" value="QDE41224.1"/>
    <property type="molecule type" value="Genomic_DNA"/>
</dbReference>
<dbReference type="OrthoDB" id="9855103at2"/>
<keyword evidence="1" id="KW-0732">Signal</keyword>
<evidence type="ECO:0000313" key="3">
    <source>
        <dbReference type="Proteomes" id="UP000316093"/>
    </source>
</evidence>
<reference evidence="2 3" key="1">
    <citation type="submission" date="2019-06" db="EMBL/GenBank/DDBJ databases">
        <title>A complete genome sequence for Luteibacter pinisoli MAH-14.</title>
        <authorList>
            <person name="Baltrus D.A."/>
        </authorList>
    </citation>
    <scope>NUCLEOTIDE SEQUENCE [LARGE SCALE GENOMIC DNA]</scope>
    <source>
        <strain evidence="2 3">MAH-14</strain>
    </source>
</reference>
<name>A0A4Y5Z7L5_9GAMM</name>
<feature type="signal peptide" evidence="1">
    <location>
        <begin position="1"/>
        <end position="29"/>
    </location>
</feature>